<evidence type="ECO:0000256" key="5">
    <source>
        <dbReference type="ARBA" id="ARBA00022617"/>
    </source>
</evidence>
<gene>
    <name evidence="13" type="primary">cydB</name>
    <name evidence="13" type="ORF">ACFSJH_06270</name>
</gene>
<keyword evidence="5" id="KW-0349">Heme</keyword>
<feature type="transmembrane region" description="Helical" evidence="12">
    <location>
        <begin position="6"/>
        <end position="36"/>
    </location>
</feature>
<comment type="caution">
    <text evidence="13">The sequence shown here is derived from an EMBL/GenBank/DDBJ whole genome shotgun (WGS) entry which is preliminary data.</text>
</comment>
<dbReference type="PANTHER" id="PTHR43141:SF5">
    <property type="entry name" value="CYTOCHROME BD-I UBIQUINOL OXIDASE SUBUNIT 2"/>
    <property type="match status" value="1"/>
</dbReference>
<evidence type="ECO:0000313" key="13">
    <source>
        <dbReference type="EMBL" id="MFD2115338.1"/>
    </source>
</evidence>
<dbReference type="Pfam" id="PF02322">
    <property type="entry name" value="Cyt_bd_oxida_II"/>
    <property type="match status" value="1"/>
</dbReference>
<feature type="transmembrane region" description="Helical" evidence="12">
    <location>
        <begin position="227"/>
        <end position="246"/>
    </location>
</feature>
<keyword evidence="10" id="KW-0408">Iron</keyword>
<keyword evidence="7" id="KW-0479">Metal-binding</keyword>
<evidence type="ECO:0000256" key="7">
    <source>
        <dbReference type="ARBA" id="ARBA00022723"/>
    </source>
</evidence>
<evidence type="ECO:0000313" key="14">
    <source>
        <dbReference type="Proteomes" id="UP001597362"/>
    </source>
</evidence>
<evidence type="ECO:0000256" key="9">
    <source>
        <dbReference type="ARBA" id="ARBA00022989"/>
    </source>
</evidence>
<comment type="subcellular location">
    <subcellularLocation>
        <location evidence="1">Cell membrane</location>
        <topology evidence="1">Multi-pass membrane protein</topology>
    </subcellularLocation>
</comment>
<evidence type="ECO:0000256" key="10">
    <source>
        <dbReference type="ARBA" id="ARBA00023004"/>
    </source>
</evidence>
<feature type="transmembrane region" description="Helical" evidence="12">
    <location>
        <begin position="119"/>
        <end position="139"/>
    </location>
</feature>
<evidence type="ECO:0000256" key="2">
    <source>
        <dbReference type="ARBA" id="ARBA00007543"/>
    </source>
</evidence>
<feature type="transmembrane region" description="Helical" evidence="12">
    <location>
        <begin position="195"/>
        <end position="215"/>
    </location>
</feature>
<dbReference type="Proteomes" id="UP001597362">
    <property type="component" value="Unassembled WGS sequence"/>
</dbReference>
<keyword evidence="6 12" id="KW-0812">Transmembrane</keyword>
<evidence type="ECO:0000256" key="3">
    <source>
        <dbReference type="ARBA" id="ARBA00022448"/>
    </source>
</evidence>
<keyword evidence="14" id="KW-1185">Reference proteome</keyword>
<accession>A0ABW4YI37</accession>
<keyword evidence="9 12" id="KW-1133">Transmembrane helix</keyword>
<keyword evidence="4" id="KW-1003">Cell membrane</keyword>
<evidence type="ECO:0000256" key="12">
    <source>
        <dbReference type="SAM" id="Phobius"/>
    </source>
</evidence>
<evidence type="ECO:0000256" key="8">
    <source>
        <dbReference type="ARBA" id="ARBA00022982"/>
    </source>
</evidence>
<evidence type="ECO:0000256" key="11">
    <source>
        <dbReference type="ARBA" id="ARBA00023136"/>
    </source>
</evidence>
<organism evidence="13 14">
    <name type="scientific">Paenibacillus yanchengensis</name>
    <dbReference type="NCBI Taxonomy" id="2035833"/>
    <lineage>
        <taxon>Bacteria</taxon>
        <taxon>Bacillati</taxon>
        <taxon>Bacillota</taxon>
        <taxon>Bacilli</taxon>
        <taxon>Bacillales</taxon>
        <taxon>Paenibacillaceae</taxon>
        <taxon>Paenibacillus</taxon>
    </lineage>
</organism>
<name>A0ABW4YI37_9BACL</name>
<evidence type="ECO:0000256" key="1">
    <source>
        <dbReference type="ARBA" id="ARBA00004651"/>
    </source>
</evidence>
<evidence type="ECO:0000256" key="4">
    <source>
        <dbReference type="ARBA" id="ARBA00022475"/>
    </source>
</evidence>
<sequence length="337" mass="37570">MSLNELWFILIAVLFVGFFFLEGFDFGVGMSSPFLGKTDHDRRILINTIGPFWDANEVWLITAAGAMFAAFPHWYSTMFSGYYILLTFILLALICRGVAFEFRGKLENQKWRKTWDTAIFIGSFFPPLFFGMLFASMIRGMPIDATMNMSAGFADIVNLYSITGGVAVVALCLLHGLTFISLRTEGALREKARKTALFVWPIAIVLLGLLAVQTIVETNLFEKRAIVMYSAVAIAAVVAVLAYQFIRKQREGLAFGMSGLLIAVTFIALFAGLFPTLMVSSLDSAFDLTVYNAASGSYTLKAMTIVTAIILPFVLAYQTWSYFVFHKRVTSKKDLEY</sequence>
<keyword evidence="8" id="KW-0249">Electron transport</keyword>
<reference evidence="14" key="1">
    <citation type="journal article" date="2019" name="Int. J. Syst. Evol. Microbiol.">
        <title>The Global Catalogue of Microorganisms (GCM) 10K type strain sequencing project: providing services to taxonomists for standard genome sequencing and annotation.</title>
        <authorList>
            <consortium name="The Broad Institute Genomics Platform"/>
            <consortium name="The Broad Institute Genome Sequencing Center for Infectious Disease"/>
            <person name="Wu L."/>
            <person name="Ma J."/>
        </authorList>
    </citation>
    <scope>NUCLEOTIDE SEQUENCE [LARGE SCALE GENOMIC DNA]</scope>
    <source>
        <strain evidence="14">GH52</strain>
    </source>
</reference>
<dbReference type="InterPro" id="IPR003317">
    <property type="entry name" value="Cyt-d_oxidase_su2"/>
</dbReference>
<dbReference type="NCBIfam" id="TIGR00203">
    <property type="entry name" value="cydB"/>
    <property type="match status" value="1"/>
</dbReference>
<proteinExistence type="inferred from homology"/>
<dbReference type="EMBL" id="JBHUHO010000016">
    <property type="protein sequence ID" value="MFD2115338.1"/>
    <property type="molecule type" value="Genomic_DNA"/>
</dbReference>
<dbReference type="PIRSF" id="PIRSF000267">
    <property type="entry name" value="Cyt_oxidse_sub2"/>
    <property type="match status" value="1"/>
</dbReference>
<dbReference type="RefSeq" id="WP_377770398.1">
    <property type="nucleotide sequence ID" value="NZ_JBHUHO010000016.1"/>
</dbReference>
<keyword evidence="3" id="KW-0813">Transport</keyword>
<feature type="transmembrane region" description="Helical" evidence="12">
    <location>
        <begin position="253"/>
        <end position="278"/>
    </location>
</feature>
<comment type="similarity">
    <text evidence="2">Belongs to the cytochrome ubiquinol oxidase subunit 2 family.</text>
</comment>
<protein>
    <submittedName>
        <fullName evidence="13">Cytochrome d ubiquinol oxidase subunit II</fullName>
    </submittedName>
</protein>
<keyword evidence="11 12" id="KW-0472">Membrane</keyword>
<feature type="transmembrane region" description="Helical" evidence="12">
    <location>
        <begin position="159"/>
        <end position="183"/>
    </location>
</feature>
<evidence type="ECO:0000256" key="6">
    <source>
        <dbReference type="ARBA" id="ARBA00022692"/>
    </source>
</evidence>
<feature type="transmembrane region" description="Helical" evidence="12">
    <location>
        <begin position="81"/>
        <end position="99"/>
    </location>
</feature>
<feature type="transmembrane region" description="Helical" evidence="12">
    <location>
        <begin position="298"/>
        <end position="325"/>
    </location>
</feature>
<dbReference type="PANTHER" id="PTHR43141">
    <property type="entry name" value="CYTOCHROME BD2 SUBUNIT II"/>
    <property type="match status" value="1"/>
</dbReference>